<evidence type="ECO:0000256" key="8">
    <source>
        <dbReference type="SAM" id="MobiDB-lite"/>
    </source>
</evidence>
<dbReference type="GO" id="GO:0008270">
    <property type="term" value="F:zinc ion binding"/>
    <property type="evidence" value="ECO:0007669"/>
    <property type="project" value="InterPro"/>
</dbReference>
<keyword evidence="3" id="KW-0489">Methyltransferase</keyword>
<name>A0AB34G3K0_9HYPO</name>
<dbReference type="GO" id="GO:0005694">
    <property type="term" value="C:chromosome"/>
    <property type="evidence" value="ECO:0007669"/>
    <property type="project" value="UniProtKB-SubCell"/>
</dbReference>
<evidence type="ECO:0000256" key="2">
    <source>
        <dbReference type="ARBA" id="ARBA00022454"/>
    </source>
</evidence>
<dbReference type="SMART" id="SM00317">
    <property type="entry name" value="SET"/>
    <property type="match status" value="1"/>
</dbReference>
<dbReference type="Pfam" id="PF00856">
    <property type="entry name" value="SET"/>
    <property type="match status" value="1"/>
</dbReference>
<dbReference type="SMART" id="SM00468">
    <property type="entry name" value="PreSET"/>
    <property type="match status" value="1"/>
</dbReference>
<proteinExistence type="predicted"/>
<evidence type="ECO:0000256" key="6">
    <source>
        <dbReference type="ARBA" id="ARBA00022723"/>
    </source>
</evidence>
<dbReference type="InterPro" id="IPR001214">
    <property type="entry name" value="SET_dom"/>
</dbReference>
<evidence type="ECO:0000313" key="13">
    <source>
        <dbReference type="Proteomes" id="UP001163105"/>
    </source>
</evidence>
<dbReference type="SUPFAM" id="SSF82199">
    <property type="entry name" value="SET domain"/>
    <property type="match status" value="1"/>
</dbReference>
<dbReference type="InterPro" id="IPR050973">
    <property type="entry name" value="H3K9_Histone-Lys_N-MTase"/>
</dbReference>
<keyword evidence="7" id="KW-0862">Zinc</keyword>
<evidence type="ECO:0000256" key="9">
    <source>
        <dbReference type="SAM" id="SignalP"/>
    </source>
</evidence>
<evidence type="ECO:0000256" key="4">
    <source>
        <dbReference type="ARBA" id="ARBA00022679"/>
    </source>
</evidence>
<dbReference type="AlphaFoldDB" id="A0AB34G3K0"/>
<feature type="domain" description="Pre-SET" evidence="11">
    <location>
        <begin position="657"/>
        <end position="749"/>
    </location>
</feature>
<dbReference type="GO" id="GO:0032259">
    <property type="term" value="P:methylation"/>
    <property type="evidence" value="ECO:0007669"/>
    <property type="project" value="UniProtKB-KW"/>
</dbReference>
<dbReference type="EMBL" id="JAQHRD010000001">
    <property type="protein sequence ID" value="KAJ6445516.1"/>
    <property type="molecule type" value="Genomic_DNA"/>
</dbReference>
<dbReference type="Pfam" id="PF05033">
    <property type="entry name" value="Pre-SET"/>
    <property type="match status" value="1"/>
</dbReference>
<feature type="region of interest" description="Disordered" evidence="8">
    <location>
        <begin position="887"/>
        <end position="907"/>
    </location>
</feature>
<dbReference type="GO" id="GO:0042054">
    <property type="term" value="F:histone methyltransferase activity"/>
    <property type="evidence" value="ECO:0007669"/>
    <property type="project" value="InterPro"/>
</dbReference>
<reference evidence="12" key="1">
    <citation type="submission" date="2023-01" db="EMBL/GenBank/DDBJ databases">
        <title>The growth and conidiation of Purpureocillium lavendulum are regulated by nitrogen source and histone H3K14 acetylation.</title>
        <authorList>
            <person name="Tang P."/>
            <person name="Han J."/>
            <person name="Zhang C."/>
            <person name="Tang P."/>
            <person name="Qi F."/>
            <person name="Zhang K."/>
            <person name="Liang L."/>
        </authorList>
    </citation>
    <scope>NUCLEOTIDE SEQUENCE</scope>
    <source>
        <strain evidence="12">YMF1.00683</strain>
    </source>
</reference>
<dbReference type="GO" id="GO:0005634">
    <property type="term" value="C:nucleus"/>
    <property type="evidence" value="ECO:0007669"/>
    <property type="project" value="InterPro"/>
</dbReference>
<dbReference type="PROSITE" id="PS50867">
    <property type="entry name" value="PRE_SET"/>
    <property type="match status" value="1"/>
</dbReference>
<keyword evidence="9" id="KW-0732">Signal</keyword>
<evidence type="ECO:0000256" key="3">
    <source>
        <dbReference type="ARBA" id="ARBA00022603"/>
    </source>
</evidence>
<dbReference type="PANTHER" id="PTHR46223">
    <property type="entry name" value="HISTONE-LYSINE N-METHYLTRANSFERASE SUV39H"/>
    <property type="match status" value="1"/>
</dbReference>
<dbReference type="Proteomes" id="UP001163105">
    <property type="component" value="Unassembled WGS sequence"/>
</dbReference>
<feature type="domain" description="SET" evidence="10">
    <location>
        <begin position="752"/>
        <end position="887"/>
    </location>
</feature>
<dbReference type="InterPro" id="IPR018803">
    <property type="entry name" value="Ish1/Msc1-like"/>
</dbReference>
<dbReference type="PANTHER" id="PTHR46223:SF3">
    <property type="entry name" value="HISTONE-LYSINE N-METHYLTRANSFERASE SET-23"/>
    <property type="match status" value="1"/>
</dbReference>
<evidence type="ECO:0000256" key="1">
    <source>
        <dbReference type="ARBA" id="ARBA00004286"/>
    </source>
</evidence>
<dbReference type="PROSITE" id="PS50280">
    <property type="entry name" value="SET"/>
    <property type="match status" value="1"/>
</dbReference>
<gene>
    <name evidence="12" type="ORF">O9K51_00277</name>
</gene>
<organism evidence="12 13">
    <name type="scientific">Purpureocillium lavendulum</name>
    <dbReference type="NCBI Taxonomy" id="1247861"/>
    <lineage>
        <taxon>Eukaryota</taxon>
        <taxon>Fungi</taxon>
        <taxon>Dikarya</taxon>
        <taxon>Ascomycota</taxon>
        <taxon>Pezizomycotina</taxon>
        <taxon>Sordariomycetes</taxon>
        <taxon>Hypocreomycetidae</taxon>
        <taxon>Hypocreales</taxon>
        <taxon>Ophiocordycipitaceae</taxon>
        <taxon>Purpureocillium</taxon>
    </lineage>
</organism>
<keyword evidence="6" id="KW-0479">Metal-binding</keyword>
<sequence>MRCLAPLLTVAMAASGVVASSWFPGSKAIYNKWHETELERWLSDHEIPYPTPADRKDLESLVEKNWNDLIIEPYNKWDTARLSSYLKAKGKDARADADEAKDSLVSQVKANWYETEEATQNGWANVKDWILDTWTESQLKSFCDKHGIPVPQPRHRDTILQKARSAYETAARKAGETASYPGNWLYASWSESDLKSWLAYLNAQSQAASASASAQAAYATLTDMIIDAWSESQLKDFADKNGIPVPQGTRVNELRALLRKHRAEFLGDTVGASAKSAFGAATSNARNEYAKATDSASLAAQDAFNQAVGLWSESRLKAYLDARGVPVPQRSSVDDLRALVRKHSHKAASGWTAWTFDDFSRKNLEEYLSKHGDKAARTAAKKKDASRDDLVKAAQSAYSSASTAGGATYASATSYISSATAAAKDSAFDSWSHSDLKAYLDSYGVPVPQGSKIDELRALARRQSTYFKHGTSSPGGTIFAKIEETAREGWNWISHQLNLGSQAAQEKAAEAEAVVKAKAKQAREELSQDRPALGQTRHTWALDPAASHFVPNGTDMEEVARKHFFHHGKDVSLWASCFADVLTVLNHGSPLTSAIQQNAHERDACHWCQLRQFPSHLVAPVTVVNDVDDQILPRGFRFIDKSVLGTGVTPADESFRSGCNCWDSASCQFAGCQCLAELDEDIDSDDGSSGNERPGTGGDLERKAYAYHTHGAKAGLLRSKLYDSKIPLYECHQGCSCASDCPNRVVERGRTISLQIFRTEDRGWGVRTQEALKKGQFVDRYLGEIITSVEADRRRDAAAVSQRKDVYLFALDKFTDPDSLDPRLRGPPLEVDGEFMSGPTRFINHSCEPNLRIFARVGDHADKHLHDLALFAIRDIQPGEELTFDYVDGVSQDPDDEQDGMTRSEHH</sequence>
<keyword evidence="5" id="KW-0949">S-adenosyl-L-methionine</keyword>
<dbReference type="Gene3D" id="2.170.270.10">
    <property type="entry name" value="SET domain"/>
    <property type="match status" value="1"/>
</dbReference>
<evidence type="ECO:0000313" key="12">
    <source>
        <dbReference type="EMBL" id="KAJ6445516.1"/>
    </source>
</evidence>
<accession>A0AB34G3K0</accession>
<keyword evidence="13" id="KW-1185">Reference proteome</keyword>
<keyword evidence="4" id="KW-0808">Transferase</keyword>
<comment type="subcellular location">
    <subcellularLocation>
        <location evidence="1">Chromosome</location>
    </subcellularLocation>
</comment>
<dbReference type="InterPro" id="IPR007728">
    <property type="entry name" value="Pre-SET_dom"/>
</dbReference>
<evidence type="ECO:0000259" key="11">
    <source>
        <dbReference type="PROSITE" id="PS50867"/>
    </source>
</evidence>
<protein>
    <submittedName>
        <fullName evidence="12">Stress response protein (Ish1)</fullName>
    </submittedName>
</protein>
<keyword evidence="2" id="KW-0158">Chromosome</keyword>
<dbReference type="CDD" id="cd19473">
    <property type="entry name" value="SET_SUV39H_DIM5-like"/>
    <property type="match status" value="1"/>
</dbReference>
<dbReference type="Pfam" id="PF10281">
    <property type="entry name" value="Ish1"/>
    <property type="match status" value="5"/>
</dbReference>
<feature type="chain" id="PRO_5044204512" evidence="9">
    <location>
        <begin position="20"/>
        <end position="907"/>
    </location>
</feature>
<evidence type="ECO:0000259" key="10">
    <source>
        <dbReference type="PROSITE" id="PS50280"/>
    </source>
</evidence>
<evidence type="ECO:0000256" key="7">
    <source>
        <dbReference type="ARBA" id="ARBA00022833"/>
    </source>
</evidence>
<dbReference type="InterPro" id="IPR046341">
    <property type="entry name" value="SET_dom_sf"/>
</dbReference>
<comment type="caution">
    <text evidence="12">The sequence shown here is derived from an EMBL/GenBank/DDBJ whole genome shotgun (WGS) entry which is preliminary data.</text>
</comment>
<evidence type="ECO:0000256" key="5">
    <source>
        <dbReference type="ARBA" id="ARBA00022691"/>
    </source>
</evidence>
<feature type="signal peptide" evidence="9">
    <location>
        <begin position="1"/>
        <end position="19"/>
    </location>
</feature>